<dbReference type="EMBL" id="JAVDBT010000005">
    <property type="protein sequence ID" value="MDQ2065969.1"/>
    <property type="molecule type" value="Genomic_DNA"/>
</dbReference>
<accession>A0ABU0VW71</accession>
<reference evidence="2 3" key="1">
    <citation type="submission" date="2023-08" db="EMBL/GenBank/DDBJ databases">
        <title>Characterization of two Paracoccaceae strains isolated from Phycosphere and proposal of Xinfangfangia lacusdiani sp. nov.</title>
        <authorList>
            <person name="Deng Y."/>
            <person name="Zhang Y.Q."/>
        </authorList>
    </citation>
    <scope>NUCLEOTIDE SEQUENCE [LARGE SCALE GENOMIC DNA]</scope>
    <source>
        <strain evidence="2 3">CPCC 101601</strain>
    </source>
</reference>
<dbReference type="RefSeq" id="WP_306679665.1">
    <property type="nucleotide sequence ID" value="NZ_JAVDBT010000005.1"/>
</dbReference>
<keyword evidence="1" id="KW-0732">Signal</keyword>
<dbReference type="Proteomes" id="UP001239680">
    <property type="component" value="Unassembled WGS sequence"/>
</dbReference>
<keyword evidence="3" id="KW-1185">Reference proteome</keyword>
<feature type="signal peptide" evidence="1">
    <location>
        <begin position="1"/>
        <end position="22"/>
    </location>
</feature>
<comment type="caution">
    <text evidence="2">The sequence shown here is derived from an EMBL/GenBank/DDBJ whole genome shotgun (WGS) entry which is preliminary data.</text>
</comment>
<organism evidence="2 3">
    <name type="scientific">Pseudogemmobacter lacusdianii</name>
    <dbReference type="NCBI Taxonomy" id="3069608"/>
    <lineage>
        <taxon>Bacteria</taxon>
        <taxon>Pseudomonadati</taxon>
        <taxon>Pseudomonadota</taxon>
        <taxon>Alphaproteobacteria</taxon>
        <taxon>Rhodobacterales</taxon>
        <taxon>Paracoccaceae</taxon>
        <taxon>Pseudogemmobacter</taxon>
    </lineage>
</organism>
<feature type="chain" id="PRO_5046273795" evidence="1">
    <location>
        <begin position="23"/>
        <end position="220"/>
    </location>
</feature>
<sequence>MPRFALISTLVATALLPLPAAAQDPASGPVRQHIAAHQLYDIGLAQDDALLILAAIALAHRVELRPASGWEVSGDGLPPPPPDAMAVQPAFPQDPRTSEALALVQLMAEESLALGDIAADVAAEIQTVTPGQPRLNAANRLLPEKGEDRWSMVFNGQLPAEIGLISETPLELRVQDAQGETLCAISAANAFCGFLPERNDFFTITIINSGPAAAYQIITN</sequence>
<evidence type="ECO:0000256" key="1">
    <source>
        <dbReference type="SAM" id="SignalP"/>
    </source>
</evidence>
<protein>
    <submittedName>
        <fullName evidence="2">Uncharacterized protein</fullName>
    </submittedName>
</protein>
<evidence type="ECO:0000313" key="3">
    <source>
        <dbReference type="Proteomes" id="UP001239680"/>
    </source>
</evidence>
<name>A0ABU0VW71_9RHOB</name>
<gene>
    <name evidence="2" type="ORF">Q9295_06270</name>
</gene>
<proteinExistence type="predicted"/>
<evidence type="ECO:0000313" key="2">
    <source>
        <dbReference type="EMBL" id="MDQ2065969.1"/>
    </source>
</evidence>